<keyword evidence="1" id="KW-0812">Transmembrane</keyword>
<keyword evidence="1" id="KW-1133">Transmembrane helix</keyword>
<organism evidence="2 3">
    <name type="scientific">Fumia xinanensis</name>
    <dbReference type="NCBI Taxonomy" id="2763659"/>
    <lineage>
        <taxon>Bacteria</taxon>
        <taxon>Bacillati</taxon>
        <taxon>Bacillota</taxon>
        <taxon>Clostridia</taxon>
        <taxon>Eubacteriales</taxon>
        <taxon>Oscillospiraceae</taxon>
        <taxon>Fumia</taxon>
    </lineage>
</organism>
<dbReference type="Pfam" id="PF11188">
    <property type="entry name" value="DUF2975"/>
    <property type="match status" value="1"/>
</dbReference>
<keyword evidence="1" id="KW-0472">Membrane</keyword>
<dbReference type="InterPro" id="IPR021354">
    <property type="entry name" value="DUF2975"/>
</dbReference>
<dbReference type="Proteomes" id="UP000610760">
    <property type="component" value="Unassembled WGS sequence"/>
</dbReference>
<gene>
    <name evidence="2" type="ORF">H8710_07085</name>
</gene>
<keyword evidence="3" id="KW-1185">Reference proteome</keyword>
<feature type="transmembrane region" description="Helical" evidence="1">
    <location>
        <begin position="32"/>
        <end position="53"/>
    </location>
</feature>
<evidence type="ECO:0000313" key="2">
    <source>
        <dbReference type="EMBL" id="MBC8559833.1"/>
    </source>
</evidence>
<accession>A0A926E5A6</accession>
<dbReference type="AlphaFoldDB" id="A0A926E5A6"/>
<sequence>MALVVAAVFFAPYITSWYFGSGGGAEAHLAFRVTIYLCALPALFLLLLLDRLLRNIRKNAIFEELNVKILRGISWLCIVLGLITLGGGFFYSSFILVAAAAAFCGLIVRVVKNVFEHAIELKEENDYTI</sequence>
<dbReference type="EMBL" id="JACRSV010000002">
    <property type="protein sequence ID" value="MBC8559833.1"/>
    <property type="molecule type" value="Genomic_DNA"/>
</dbReference>
<feature type="transmembrane region" description="Helical" evidence="1">
    <location>
        <begin position="89"/>
        <end position="111"/>
    </location>
</feature>
<name>A0A926E5A6_9FIRM</name>
<feature type="transmembrane region" description="Helical" evidence="1">
    <location>
        <begin position="65"/>
        <end position="83"/>
    </location>
</feature>
<evidence type="ECO:0000313" key="3">
    <source>
        <dbReference type="Proteomes" id="UP000610760"/>
    </source>
</evidence>
<proteinExistence type="predicted"/>
<comment type="caution">
    <text evidence="2">The sequence shown here is derived from an EMBL/GenBank/DDBJ whole genome shotgun (WGS) entry which is preliminary data.</text>
</comment>
<reference evidence="2" key="1">
    <citation type="submission" date="2020-08" db="EMBL/GenBank/DDBJ databases">
        <title>Genome public.</title>
        <authorList>
            <person name="Liu C."/>
            <person name="Sun Q."/>
        </authorList>
    </citation>
    <scope>NUCLEOTIDE SEQUENCE</scope>
    <source>
        <strain evidence="2">NSJ-33</strain>
    </source>
</reference>
<protein>
    <submittedName>
        <fullName evidence="2">DUF2975 domain-containing protein</fullName>
    </submittedName>
</protein>
<evidence type="ECO:0000256" key="1">
    <source>
        <dbReference type="SAM" id="Phobius"/>
    </source>
</evidence>